<gene>
    <name evidence="12" type="ORF">J437_LFUL011122</name>
</gene>
<dbReference type="InterPro" id="IPR001841">
    <property type="entry name" value="Znf_RING"/>
</dbReference>
<feature type="domain" description="MATH" evidence="11">
    <location>
        <begin position="292"/>
        <end position="417"/>
    </location>
</feature>
<feature type="region of interest" description="Disordered" evidence="8">
    <location>
        <begin position="490"/>
        <end position="567"/>
    </location>
</feature>
<protein>
    <recommendedName>
        <fullName evidence="14">E3 ubiquitin-protein ligase TRIM37</fullName>
    </recommendedName>
</protein>
<keyword evidence="4 6" id="KW-0863">Zinc-finger</keyword>
<feature type="domain" description="RING-type" evidence="9">
    <location>
        <begin position="22"/>
        <end position="62"/>
    </location>
</feature>
<sequence>MAERKNFNKKSGVETLAEVFRCFICMGKLQDAHLCPHCSKLCCYGCIRRWLTNERSHCPHCRASLHLYELVNCRWVEEVTQNLDTLRAVDAETTTAVGNGQDSKDDERCGDHLDENLTVFCESCSKCICHRCALWGGTTHAGHSFKPIAEVHELHIQQIKEDIAKLQQHQLKLINFIQKVEQNIDAVRTARDEKANEVCRALDSMLSRIDSQLKSKILTLTARKGLLGQESEKLESIIKAVEHKLSTCSRSELISQSSDLLRIIKAAQMRPLSHLVAAPVLGEFKSEIVPPYDTGTFVIQQFNRLQAQAEAVYSAPLHVNGICWRLKVYPNGTGVVRGLYLSIFLELTAGLPESSRYEYRVEMIHQATRDPRRSIIREFSSEFGVGECWGYNRFFRLDLLSRDGYLDNLSGNLELKFHVRPPTYYQKCRDQAWYIHQLQALEAQYSAQINVLIKRKENEECHSLNVSATSEDLDDSLLPSSPVRSLHQIAVTNQSRENQKSEEPIRESSANNSPVAPPPSSRSTNSDISMLANTSKAERTGVYFSPDESDNDSVSHDPSEDESTDDLNNASIFSSFLIELEGASLNDNIPACDWGLSTVESQMTNARQERKNTPENKTGRKPSFLALLEQTQLSPIRINSTLALAGPNILETLSTSLNEEFDESSPREPPVATQPPLESRTSVTQPVEDSSTRELPLALQQNPENRRMPSSSSRENRALCNHFNLPSFTDQGKQSSSAEQENNHGTINQEDK</sequence>
<feature type="domain" description="B box-type" evidence="10">
    <location>
        <begin position="104"/>
        <end position="148"/>
    </location>
</feature>
<dbReference type="GO" id="GO:0031625">
    <property type="term" value="F:ubiquitin protein ligase binding"/>
    <property type="evidence" value="ECO:0007669"/>
    <property type="project" value="TreeGrafter"/>
</dbReference>
<evidence type="ECO:0000256" key="8">
    <source>
        <dbReference type="SAM" id="MobiDB-lite"/>
    </source>
</evidence>
<evidence type="ECO:0000256" key="4">
    <source>
        <dbReference type="ARBA" id="ARBA00022771"/>
    </source>
</evidence>
<dbReference type="GO" id="GO:0051865">
    <property type="term" value="P:protein autoubiquitination"/>
    <property type="evidence" value="ECO:0007669"/>
    <property type="project" value="TreeGrafter"/>
</dbReference>
<feature type="compositionally biased region" description="Polar residues" evidence="8">
    <location>
        <begin position="679"/>
        <end position="689"/>
    </location>
</feature>
<dbReference type="SMART" id="SM00336">
    <property type="entry name" value="BBOX"/>
    <property type="match status" value="1"/>
</dbReference>
<name>A0A8K0KF98_LADFU</name>
<keyword evidence="5" id="KW-0862">Zinc</keyword>
<dbReference type="EMBL" id="KZ308545">
    <property type="protein sequence ID" value="KAG8231268.1"/>
    <property type="molecule type" value="Genomic_DNA"/>
</dbReference>
<evidence type="ECO:0000256" key="5">
    <source>
        <dbReference type="ARBA" id="ARBA00022833"/>
    </source>
</evidence>
<reference evidence="12" key="1">
    <citation type="submission" date="2013-04" db="EMBL/GenBank/DDBJ databases">
        <authorList>
            <person name="Qu J."/>
            <person name="Murali S.C."/>
            <person name="Bandaranaike D."/>
            <person name="Bellair M."/>
            <person name="Blankenburg K."/>
            <person name="Chao H."/>
            <person name="Dinh H."/>
            <person name="Doddapaneni H."/>
            <person name="Downs B."/>
            <person name="Dugan-Rocha S."/>
            <person name="Elkadiri S."/>
            <person name="Gnanaolivu R.D."/>
            <person name="Hernandez B."/>
            <person name="Javaid M."/>
            <person name="Jayaseelan J.C."/>
            <person name="Lee S."/>
            <person name="Li M."/>
            <person name="Ming W."/>
            <person name="Munidasa M."/>
            <person name="Muniz J."/>
            <person name="Nguyen L."/>
            <person name="Ongeri F."/>
            <person name="Osuji N."/>
            <person name="Pu L.-L."/>
            <person name="Puazo M."/>
            <person name="Qu C."/>
            <person name="Quiroz J."/>
            <person name="Raj R."/>
            <person name="Weissenberger G."/>
            <person name="Xin Y."/>
            <person name="Zou X."/>
            <person name="Han Y."/>
            <person name="Richards S."/>
            <person name="Worley K."/>
            <person name="Muzny D."/>
            <person name="Gibbs R."/>
        </authorList>
    </citation>
    <scope>NUCLEOTIDE SEQUENCE</scope>
    <source>
        <strain evidence="12">Sampled in the wild</strain>
    </source>
</reference>
<dbReference type="GO" id="GO:0008270">
    <property type="term" value="F:zinc ion binding"/>
    <property type="evidence" value="ECO:0007669"/>
    <property type="project" value="UniProtKB-KW"/>
</dbReference>
<evidence type="ECO:0000259" key="10">
    <source>
        <dbReference type="PROSITE" id="PS50119"/>
    </source>
</evidence>
<dbReference type="GO" id="GO:0070842">
    <property type="term" value="P:aggresome assembly"/>
    <property type="evidence" value="ECO:0007669"/>
    <property type="project" value="TreeGrafter"/>
</dbReference>
<feature type="compositionally biased region" description="Polar residues" evidence="8">
    <location>
        <begin position="524"/>
        <end position="535"/>
    </location>
</feature>
<keyword evidence="13" id="KW-1185">Reference proteome</keyword>
<feature type="compositionally biased region" description="Basic and acidic residues" evidence="8">
    <location>
        <begin position="497"/>
        <end position="506"/>
    </location>
</feature>
<keyword evidence="3" id="KW-0479">Metal-binding</keyword>
<dbReference type="PROSITE" id="PS50089">
    <property type="entry name" value="ZF_RING_2"/>
    <property type="match status" value="1"/>
</dbReference>
<dbReference type="InterPro" id="IPR002083">
    <property type="entry name" value="MATH/TRAF_dom"/>
</dbReference>
<reference evidence="12" key="2">
    <citation type="submission" date="2017-10" db="EMBL/GenBank/DDBJ databases">
        <title>Ladona fulva Genome sequencing and assembly.</title>
        <authorList>
            <person name="Murali S."/>
            <person name="Richards S."/>
            <person name="Bandaranaike D."/>
            <person name="Bellair M."/>
            <person name="Blankenburg K."/>
            <person name="Chao H."/>
            <person name="Dinh H."/>
            <person name="Doddapaneni H."/>
            <person name="Dugan-Rocha S."/>
            <person name="Elkadiri S."/>
            <person name="Gnanaolivu R."/>
            <person name="Hernandez B."/>
            <person name="Skinner E."/>
            <person name="Javaid M."/>
            <person name="Lee S."/>
            <person name="Li M."/>
            <person name="Ming W."/>
            <person name="Munidasa M."/>
            <person name="Muniz J."/>
            <person name="Nguyen L."/>
            <person name="Hughes D."/>
            <person name="Osuji N."/>
            <person name="Pu L.-L."/>
            <person name="Puazo M."/>
            <person name="Qu C."/>
            <person name="Quiroz J."/>
            <person name="Raj R."/>
            <person name="Weissenberger G."/>
            <person name="Xin Y."/>
            <person name="Zou X."/>
            <person name="Han Y."/>
            <person name="Worley K."/>
            <person name="Muzny D."/>
            <person name="Gibbs R."/>
        </authorList>
    </citation>
    <scope>NUCLEOTIDE SEQUENCE</scope>
    <source>
        <strain evidence="12">Sampled in the wild</strain>
    </source>
</reference>
<dbReference type="PROSITE" id="PS50119">
    <property type="entry name" value="ZF_BBOX"/>
    <property type="match status" value="1"/>
</dbReference>
<dbReference type="CDD" id="cd16619">
    <property type="entry name" value="mRING-HC-C4C4_TRIM37_C-VIII"/>
    <property type="match status" value="1"/>
</dbReference>
<feature type="compositionally biased region" description="Polar residues" evidence="8">
    <location>
        <begin position="699"/>
        <end position="713"/>
    </location>
</feature>
<dbReference type="Gene3D" id="3.30.160.60">
    <property type="entry name" value="Classic Zinc Finger"/>
    <property type="match status" value="1"/>
</dbReference>
<evidence type="ECO:0000256" key="2">
    <source>
        <dbReference type="ARBA" id="ARBA00022490"/>
    </source>
</evidence>
<comment type="subcellular location">
    <subcellularLocation>
        <location evidence="1">Cytoplasm</location>
    </subcellularLocation>
</comment>
<feature type="coiled-coil region" evidence="7">
    <location>
        <begin position="149"/>
        <end position="197"/>
    </location>
</feature>
<evidence type="ECO:0000256" key="7">
    <source>
        <dbReference type="SAM" id="Coils"/>
    </source>
</evidence>
<dbReference type="InterPro" id="IPR013083">
    <property type="entry name" value="Znf_RING/FYVE/PHD"/>
</dbReference>
<evidence type="ECO:0008006" key="14">
    <source>
        <dbReference type="Google" id="ProtNLM"/>
    </source>
</evidence>
<feature type="compositionally biased region" description="Polar residues" evidence="8">
    <location>
        <begin position="724"/>
        <end position="752"/>
    </location>
</feature>
<dbReference type="Pfam" id="PF00643">
    <property type="entry name" value="zf-B_box"/>
    <property type="match status" value="1"/>
</dbReference>
<dbReference type="Proteomes" id="UP000792457">
    <property type="component" value="Unassembled WGS sequence"/>
</dbReference>
<dbReference type="GO" id="GO:0005778">
    <property type="term" value="C:peroxisomal membrane"/>
    <property type="evidence" value="ECO:0007669"/>
    <property type="project" value="TreeGrafter"/>
</dbReference>
<keyword evidence="2" id="KW-0963">Cytoplasm</keyword>
<dbReference type="GO" id="GO:0005164">
    <property type="term" value="F:tumor necrosis factor receptor binding"/>
    <property type="evidence" value="ECO:0007669"/>
    <property type="project" value="TreeGrafter"/>
</dbReference>
<evidence type="ECO:0000256" key="1">
    <source>
        <dbReference type="ARBA" id="ARBA00004496"/>
    </source>
</evidence>
<evidence type="ECO:0000313" key="13">
    <source>
        <dbReference type="Proteomes" id="UP000792457"/>
    </source>
</evidence>
<evidence type="ECO:0000259" key="9">
    <source>
        <dbReference type="PROSITE" id="PS50089"/>
    </source>
</evidence>
<dbReference type="PROSITE" id="PS50144">
    <property type="entry name" value="MATH"/>
    <property type="match status" value="1"/>
</dbReference>
<dbReference type="Gene3D" id="3.30.40.10">
    <property type="entry name" value="Zinc/RING finger domain, C3HC4 (zinc finger)"/>
    <property type="match status" value="1"/>
</dbReference>
<keyword evidence="7" id="KW-0175">Coiled coil</keyword>
<dbReference type="GO" id="GO:0016235">
    <property type="term" value="C:aggresome"/>
    <property type="evidence" value="ECO:0007669"/>
    <property type="project" value="TreeGrafter"/>
</dbReference>
<dbReference type="Pfam" id="PF22486">
    <property type="entry name" value="MATH_2"/>
    <property type="match status" value="1"/>
</dbReference>
<dbReference type="GO" id="GO:0061630">
    <property type="term" value="F:ubiquitin protein ligase activity"/>
    <property type="evidence" value="ECO:0007669"/>
    <property type="project" value="TreeGrafter"/>
</dbReference>
<dbReference type="InterPro" id="IPR008974">
    <property type="entry name" value="TRAF-like"/>
</dbReference>
<dbReference type="InterPro" id="IPR000315">
    <property type="entry name" value="Znf_B-box"/>
</dbReference>
<evidence type="ECO:0000256" key="6">
    <source>
        <dbReference type="PROSITE-ProRule" id="PRU00024"/>
    </source>
</evidence>
<dbReference type="CDD" id="cd03773">
    <property type="entry name" value="MATH_TRIM37"/>
    <property type="match status" value="1"/>
</dbReference>
<dbReference type="AlphaFoldDB" id="A0A8K0KF98"/>
<dbReference type="SUPFAM" id="SSF57845">
    <property type="entry name" value="B-box zinc-binding domain"/>
    <property type="match status" value="1"/>
</dbReference>
<dbReference type="Gene3D" id="2.60.210.10">
    <property type="entry name" value="Apoptosis, Tumor Necrosis Factor Receptor Associated Protein 2, Chain A"/>
    <property type="match status" value="1"/>
</dbReference>
<dbReference type="PANTHER" id="PTHR36754:SF2">
    <property type="entry name" value="E3 UBIQUITIN-PROTEIN LIGASE TRIM37"/>
    <property type="match status" value="1"/>
</dbReference>
<proteinExistence type="predicted"/>
<dbReference type="GO" id="GO:0006513">
    <property type="term" value="P:protein monoubiquitination"/>
    <property type="evidence" value="ECO:0007669"/>
    <property type="project" value="TreeGrafter"/>
</dbReference>
<evidence type="ECO:0000256" key="3">
    <source>
        <dbReference type="ARBA" id="ARBA00022723"/>
    </source>
</evidence>
<dbReference type="OrthoDB" id="192247at2759"/>
<dbReference type="SMART" id="SM00061">
    <property type="entry name" value="MATH"/>
    <property type="match status" value="1"/>
</dbReference>
<feature type="region of interest" description="Disordered" evidence="8">
    <location>
        <begin position="658"/>
        <end position="752"/>
    </location>
</feature>
<accession>A0A8K0KF98</accession>
<evidence type="ECO:0000259" key="11">
    <source>
        <dbReference type="PROSITE" id="PS50144"/>
    </source>
</evidence>
<dbReference type="InterPro" id="IPR037299">
    <property type="entry name" value="TRIM37_MATH"/>
</dbReference>
<dbReference type="SUPFAM" id="SSF49599">
    <property type="entry name" value="TRAF domain-like"/>
    <property type="match status" value="1"/>
</dbReference>
<comment type="caution">
    <text evidence="12">The sequence shown here is derived from an EMBL/GenBank/DDBJ whole genome shotgun (WGS) entry which is preliminary data.</text>
</comment>
<dbReference type="PANTHER" id="PTHR36754">
    <property type="entry name" value="E3 UBIQUITIN-PROTEIN LIGASE TRIM37"/>
    <property type="match status" value="1"/>
</dbReference>
<dbReference type="SUPFAM" id="SSF57850">
    <property type="entry name" value="RING/U-box"/>
    <property type="match status" value="1"/>
</dbReference>
<dbReference type="InterPro" id="IPR053003">
    <property type="entry name" value="TRIM_RBCC_E3_ubiq-ligases"/>
</dbReference>
<dbReference type="CDD" id="cd19779">
    <property type="entry name" value="Bbox2_TRIM37_C-VIII"/>
    <property type="match status" value="1"/>
</dbReference>
<evidence type="ECO:0000313" key="12">
    <source>
        <dbReference type="EMBL" id="KAG8231268.1"/>
    </source>
</evidence>
<organism evidence="12 13">
    <name type="scientific">Ladona fulva</name>
    <name type="common">Scarce chaser dragonfly</name>
    <name type="synonym">Libellula fulva</name>
    <dbReference type="NCBI Taxonomy" id="123851"/>
    <lineage>
        <taxon>Eukaryota</taxon>
        <taxon>Metazoa</taxon>
        <taxon>Ecdysozoa</taxon>
        <taxon>Arthropoda</taxon>
        <taxon>Hexapoda</taxon>
        <taxon>Insecta</taxon>
        <taxon>Pterygota</taxon>
        <taxon>Palaeoptera</taxon>
        <taxon>Odonata</taxon>
        <taxon>Epiprocta</taxon>
        <taxon>Anisoptera</taxon>
        <taxon>Libelluloidea</taxon>
        <taxon>Libellulidae</taxon>
        <taxon>Ladona</taxon>
    </lineage>
</organism>